<sequence>MVLPRLCALVCALLLAPPVFAQDDCPFSFEIDAQSSAFQALVEGAQARGGFWRPIREAPDDVQQMAGFIGRLDICLMTPDGKPATVETARGSKLLDSPHVTSCTAALLPDNRLLTNVHCFYDPTLVRAGFTIVAEAQINFGYVSKDFTDEVRSYRVSTREVAMDRDTDAMVLQIIGADANAALGGHIPMQMEEVITPREALTMIHHPRGDPLQFSSGTCQVAPEQAELPETASQLRHICETAGGSSGALLLDSRTLAVVGLHNQGGLNARGGYNSAHKIAAVEKALKLGFRPFTPAPVAPAALAPSRESLAQAALTEAFQAPDEAARRAALQAVLTDFPDSRAAASARNALALMAPKPKTTEEQATDLLLAALKESDAAQQRPLLQDILARFPGTAAAQSATSMLALLTPRPVAAPKPVPAPVPVPAGSADAVYDGQTLRIGGTVFVNEGDIVVVAAAPGDSVFRTGDKVFGIGSVETRTTQDLVDALDAAKRDGTNTISLNVLRVLRTLDINLPVPDQIVMERGPSQADAKTLKVAQDGSGDFDAIAQAVAAAKPGTRIEIYPGTYVGGVEVDKELELVGVGDRDRIIWEAQDENVIRWTAPSGRIANLTLRQRGSADFGAVQFSKGVPVLETCDLTSNGGPVVSIIKTADPVLRNNIIRDAKMDGVFVHEGGRGTLVNNEITGNGRSGVSIFSGGDPVLRNNVIGNGKRSGVLVFKYGRGTLEGNEIFGNALAGVGIGTGGDPVLRKNVIRDGNSSGVYVYDDGRGTLEGNEIFGNALDGVFVLTGGDPVLRFNVITRNGRHGVRIDATGKGTYIGNDLLLNKQGAFNIAPDAGEVKRRDNLE</sequence>
<dbReference type="InterPro" id="IPR006626">
    <property type="entry name" value="PbH1"/>
</dbReference>
<dbReference type="Proteomes" id="UP000207598">
    <property type="component" value="Unassembled WGS sequence"/>
</dbReference>
<dbReference type="SMART" id="SM00722">
    <property type="entry name" value="CASH"/>
    <property type="match status" value="1"/>
</dbReference>
<evidence type="ECO:0000259" key="5">
    <source>
        <dbReference type="SMART" id="SM00722"/>
    </source>
</evidence>
<reference evidence="6 7" key="1">
    <citation type="submission" date="2017-05" db="EMBL/GenBank/DDBJ databases">
        <authorList>
            <person name="Song R."/>
            <person name="Chenine A.L."/>
            <person name="Ruprecht R.M."/>
        </authorList>
    </citation>
    <scope>NUCLEOTIDE SEQUENCE [LARGE SCALE GENOMIC DNA]</scope>
    <source>
        <strain evidence="6 7">CECT 8898</strain>
    </source>
</reference>
<keyword evidence="4" id="KW-0732">Signal</keyword>
<dbReference type="InterPro" id="IPR009003">
    <property type="entry name" value="Peptidase_S1_PA"/>
</dbReference>
<dbReference type="Pfam" id="PF13365">
    <property type="entry name" value="Trypsin_2"/>
    <property type="match status" value="1"/>
</dbReference>
<dbReference type="InterPro" id="IPR051550">
    <property type="entry name" value="SCF-Subunits/Alg-Epimerases"/>
</dbReference>
<organism evidence="6 7">
    <name type="scientific">Maliponia aquimaris</name>
    <dbReference type="NCBI Taxonomy" id="1673631"/>
    <lineage>
        <taxon>Bacteria</taxon>
        <taxon>Pseudomonadati</taxon>
        <taxon>Pseudomonadota</taxon>
        <taxon>Alphaproteobacteria</taxon>
        <taxon>Rhodobacterales</taxon>
        <taxon>Paracoccaceae</taxon>
        <taxon>Maliponia</taxon>
    </lineage>
</organism>
<dbReference type="InterPro" id="IPR043504">
    <property type="entry name" value="Peptidase_S1_PA_chymotrypsin"/>
</dbReference>
<dbReference type="InterPro" id="IPR011050">
    <property type="entry name" value="Pectin_lyase_fold/virulence"/>
</dbReference>
<dbReference type="SMART" id="SM00710">
    <property type="entry name" value="PbH1"/>
    <property type="match status" value="7"/>
</dbReference>
<evidence type="ECO:0000256" key="1">
    <source>
        <dbReference type="ARBA" id="ARBA00004906"/>
    </source>
</evidence>
<feature type="domain" description="Carbohydrate-binding/sugar hydrolysis" evidence="5">
    <location>
        <begin position="673"/>
        <end position="809"/>
    </location>
</feature>
<dbReference type="AlphaFoldDB" id="A0A238KCN2"/>
<evidence type="ECO:0000256" key="3">
    <source>
        <dbReference type="ARBA" id="ARBA00022786"/>
    </source>
</evidence>
<comment type="pathway">
    <text evidence="1">Protein modification; protein ubiquitination.</text>
</comment>
<name>A0A238KCN2_9RHOB</name>
<dbReference type="SUPFAM" id="SSF51126">
    <property type="entry name" value="Pectin lyase-like"/>
    <property type="match status" value="1"/>
</dbReference>
<dbReference type="NCBIfam" id="TIGR03804">
    <property type="entry name" value="para_beta_helix"/>
    <property type="match status" value="2"/>
</dbReference>
<evidence type="ECO:0000256" key="2">
    <source>
        <dbReference type="ARBA" id="ARBA00022737"/>
    </source>
</evidence>
<evidence type="ECO:0000313" key="6">
    <source>
        <dbReference type="EMBL" id="SMX40580.1"/>
    </source>
</evidence>
<keyword evidence="7" id="KW-1185">Reference proteome</keyword>
<keyword evidence="3" id="KW-0833">Ubl conjugation pathway</keyword>
<dbReference type="InterPro" id="IPR012334">
    <property type="entry name" value="Pectin_lyas_fold"/>
</dbReference>
<evidence type="ECO:0000313" key="7">
    <source>
        <dbReference type="Proteomes" id="UP000207598"/>
    </source>
</evidence>
<evidence type="ECO:0000256" key="4">
    <source>
        <dbReference type="SAM" id="SignalP"/>
    </source>
</evidence>
<keyword evidence="2" id="KW-0677">Repeat</keyword>
<accession>A0A238KCN2</accession>
<dbReference type="PANTHER" id="PTHR22990">
    <property type="entry name" value="F-BOX ONLY PROTEIN"/>
    <property type="match status" value="1"/>
</dbReference>
<dbReference type="Pfam" id="PF13229">
    <property type="entry name" value="Beta_helix"/>
    <property type="match status" value="1"/>
</dbReference>
<dbReference type="SUPFAM" id="SSF50494">
    <property type="entry name" value="Trypsin-like serine proteases"/>
    <property type="match status" value="1"/>
</dbReference>
<dbReference type="InterPro" id="IPR022441">
    <property type="entry name" value="Para_beta_helix_rpt-2"/>
</dbReference>
<dbReference type="PANTHER" id="PTHR22990:SF15">
    <property type="entry name" value="F-BOX ONLY PROTEIN 10"/>
    <property type="match status" value="1"/>
</dbReference>
<dbReference type="Gene3D" id="2.160.20.10">
    <property type="entry name" value="Single-stranded right-handed beta-helix, Pectin lyase-like"/>
    <property type="match status" value="2"/>
</dbReference>
<dbReference type="InterPro" id="IPR006633">
    <property type="entry name" value="Carb-bd_sugar_hydrolysis-dom"/>
</dbReference>
<dbReference type="Gene3D" id="2.40.10.10">
    <property type="entry name" value="Trypsin-like serine proteases"/>
    <property type="match status" value="2"/>
</dbReference>
<dbReference type="EMBL" id="FXYF01000005">
    <property type="protein sequence ID" value="SMX40580.1"/>
    <property type="molecule type" value="Genomic_DNA"/>
</dbReference>
<gene>
    <name evidence="6" type="ORF">MAA8898_02182</name>
</gene>
<protein>
    <recommendedName>
        <fullName evidence="5">Carbohydrate-binding/sugar hydrolysis domain-containing protein</fullName>
    </recommendedName>
</protein>
<feature type="chain" id="PRO_5013054020" description="Carbohydrate-binding/sugar hydrolysis domain-containing protein" evidence="4">
    <location>
        <begin position="22"/>
        <end position="845"/>
    </location>
</feature>
<proteinExistence type="predicted"/>
<dbReference type="InterPro" id="IPR039448">
    <property type="entry name" value="Beta_helix"/>
</dbReference>
<feature type="signal peptide" evidence="4">
    <location>
        <begin position="1"/>
        <end position="21"/>
    </location>
</feature>